<organism evidence="5 6">
    <name type="scientific">Lederbergia galactosidilytica</name>
    <dbReference type="NCBI Taxonomy" id="217031"/>
    <lineage>
        <taxon>Bacteria</taxon>
        <taxon>Bacillati</taxon>
        <taxon>Bacillota</taxon>
        <taxon>Bacilli</taxon>
        <taxon>Bacillales</taxon>
        <taxon>Bacillaceae</taxon>
        <taxon>Lederbergia</taxon>
    </lineage>
</organism>
<dbReference type="InterPro" id="IPR018062">
    <property type="entry name" value="HTH_AraC-typ_CS"/>
</dbReference>
<evidence type="ECO:0000259" key="4">
    <source>
        <dbReference type="PROSITE" id="PS01124"/>
    </source>
</evidence>
<dbReference type="SUPFAM" id="SSF46689">
    <property type="entry name" value="Homeodomain-like"/>
    <property type="match status" value="2"/>
</dbReference>
<name>A0A0Q9XI08_9BACI</name>
<sequence length="187" mass="21279">MISSQLLIFAMRTISKDRIGKTKLQIAEPLSKIYRAETNSQIIEIVSNVMSKITDIFKQHEKMNNPKIIEEAKKWIKEHLAEDINLDALASYLHISPNYLSSLFKQATGETYIEHTTKLRMKAAKKLLLDPDLKISSIARKVGYNDSNYFSIAFKKCEGITPTHSIERVICKMGTKWGQNGDSPPLH</sequence>
<evidence type="ECO:0000256" key="1">
    <source>
        <dbReference type="ARBA" id="ARBA00023015"/>
    </source>
</evidence>
<dbReference type="SMART" id="SM00342">
    <property type="entry name" value="HTH_ARAC"/>
    <property type="match status" value="1"/>
</dbReference>
<keyword evidence="3" id="KW-0804">Transcription</keyword>
<feature type="domain" description="HTH araC/xylS-type" evidence="4">
    <location>
        <begin position="70"/>
        <end position="168"/>
    </location>
</feature>
<dbReference type="Pfam" id="PF12833">
    <property type="entry name" value="HTH_18"/>
    <property type="match status" value="1"/>
</dbReference>
<protein>
    <recommendedName>
        <fullName evidence="4">HTH araC/xylS-type domain-containing protein</fullName>
    </recommendedName>
</protein>
<dbReference type="PANTHER" id="PTHR43280:SF28">
    <property type="entry name" value="HTH-TYPE TRANSCRIPTIONAL ACTIVATOR RHAS"/>
    <property type="match status" value="1"/>
</dbReference>
<dbReference type="PATRIC" id="fig|217031.4.peg.8470"/>
<dbReference type="PROSITE" id="PS00041">
    <property type="entry name" value="HTH_ARAC_FAMILY_1"/>
    <property type="match status" value="1"/>
</dbReference>
<dbReference type="Gene3D" id="1.10.10.60">
    <property type="entry name" value="Homeodomain-like"/>
    <property type="match status" value="2"/>
</dbReference>
<gene>
    <name evidence="5" type="ORF">ACA29_25060</name>
</gene>
<dbReference type="EMBL" id="LGPB01000143">
    <property type="protein sequence ID" value="KRG08022.1"/>
    <property type="molecule type" value="Genomic_DNA"/>
</dbReference>
<dbReference type="AlphaFoldDB" id="A0A0Q9XI08"/>
<reference evidence="5 6" key="1">
    <citation type="submission" date="2015-06" db="EMBL/GenBank/DDBJ databases">
        <title>Genome sequencing project of Bacillus galactosidilyticus PL133.</title>
        <authorList>
            <person name="Gaiero J."/>
            <person name="Nicol R."/>
            <person name="Habash M."/>
        </authorList>
    </citation>
    <scope>NUCLEOTIDE SEQUENCE [LARGE SCALE GENOMIC DNA]</scope>
    <source>
        <strain evidence="5 6">PL133</strain>
    </source>
</reference>
<accession>A0A0Q9XI08</accession>
<dbReference type="PANTHER" id="PTHR43280">
    <property type="entry name" value="ARAC-FAMILY TRANSCRIPTIONAL REGULATOR"/>
    <property type="match status" value="1"/>
</dbReference>
<evidence type="ECO:0000256" key="2">
    <source>
        <dbReference type="ARBA" id="ARBA00023125"/>
    </source>
</evidence>
<keyword evidence="1" id="KW-0805">Transcription regulation</keyword>
<dbReference type="Proteomes" id="UP000053881">
    <property type="component" value="Unassembled WGS sequence"/>
</dbReference>
<evidence type="ECO:0000256" key="3">
    <source>
        <dbReference type="ARBA" id="ARBA00023163"/>
    </source>
</evidence>
<evidence type="ECO:0000313" key="6">
    <source>
        <dbReference type="Proteomes" id="UP000053881"/>
    </source>
</evidence>
<dbReference type="InterPro" id="IPR018060">
    <property type="entry name" value="HTH_AraC"/>
</dbReference>
<dbReference type="GO" id="GO:0003700">
    <property type="term" value="F:DNA-binding transcription factor activity"/>
    <property type="evidence" value="ECO:0007669"/>
    <property type="project" value="InterPro"/>
</dbReference>
<dbReference type="InterPro" id="IPR009057">
    <property type="entry name" value="Homeodomain-like_sf"/>
</dbReference>
<proteinExistence type="predicted"/>
<dbReference type="PROSITE" id="PS01124">
    <property type="entry name" value="HTH_ARAC_FAMILY_2"/>
    <property type="match status" value="1"/>
</dbReference>
<keyword evidence="2" id="KW-0238">DNA-binding</keyword>
<dbReference type="GO" id="GO:0043565">
    <property type="term" value="F:sequence-specific DNA binding"/>
    <property type="evidence" value="ECO:0007669"/>
    <property type="project" value="InterPro"/>
</dbReference>
<evidence type="ECO:0000313" key="5">
    <source>
        <dbReference type="EMBL" id="KRG08022.1"/>
    </source>
</evidence>
<comment type="caution">
    <text evidence="5">The sequence shown here is derived from an EMBL/GenBank/DDBJ whole genome shotgun (WGS) entry which is preliminary data.</text>
</comment>